<dbReference type="GO" id="GO:0005615">
    <property type="term" value="C:extracellular space"/>
    <property type="evidence" value="ECO:0007669"/>
    <property type="project" value="InterPro"/>
</dbReference>
<sequence>MAFFEYKDEDASELVVNAMALATYANQTYQSVYAAGDTSIVISSEQVVGGWTILAPEVLGYSGSVDENGAYHGETEEFKDAQAEVFAQYDENGKVTSVAFAIRGTDEFGDIFDYLEFLKSEPEYVEKAFADLLASLKDFMIANGLTAQDLIVTGHSLGGGAVTNMAERSDQFLEGFFVDANYVGFASHYTPEDGDSLLDSGAEIFSVDFENDPVPSGISEGSADVFGNDQDYEYATSNLIFYNAYYGTPLYWDGGNIYNPFAWDSHSSVNYAKAVNVIASSMFYEEMERDSLVIVSGLDEDTADDRWVEDEFIPLDDPGHLGDDAFILGSNADDWLRGNTGDDAIEGFDGDDHITAGNGDDRICDGEGMDELTGGAGADIFIFVADGQTDTITDFTVGEDKIDLSQAGVTSIDQLSFDDGGWFDDYEVAYFDDVIVLEEGWFDGYNTLSADDFLFA</sequence>
<dbReference type="OrthoDB" id="6305173at2"/>
<dbReference type="InterPro" id="IPR001343">
    <property type="entry name" value="Hemolysn_Ca-bd"/>
</dbReference>
<dbReference type="EMBL" id="LMCB01000030">
    <property type="protein sequence ID" value="KZL17740.1"/>
    <property type="molecule type" value="Genomic_DNA"/>
</dbReference>
<evidence type="ECO:0000313" key="2">
    <source>
        <dbReference type="Proteomes" id="UP000076577"/>
    </source>
</evidence>
<dbReference type="GO" id="GO:0004806">
    <property type="term" value="F:triacylglycerol lipase activity"/>
    <property type="evidence" value="ECO:0007669"/>
    <property type="project" value="UniProtKB-EC"/>
</dbReference>
<name>A0A165XIP3_9HYPH</name>
<dbReference type="Gene3D" id="3.40.50.1820">
    <property type="entry name" value="alpha/beta hydrolase"/>
    <property type="match status" value="1"/>
</dbReference>
<reference evidence="1 2" key="1">
    <citation type="journal article" date="2016" name="Front. Microbiol.">
        <title>Comparative Genomic Analysis Reveals a Diverse Repertoire of Genes Involved in Prokaryote-Eukaryote Interactions within the Pseudovibrio Genus.</title>
        <authorList>
            <person name="Romano S."/>
            <person name="Fernandez-Guerra A."/>
            <person name="Reen F.J."/>
            <person name="Glockner F.O."/>
            <person name="Crowley S.P."/>
            <person name="O'Sullivan O."/>
            <person name="Cotter P.D."/>
            <person name="Adams C."/>
            <person name="Dobson A.D."/>
            <person name="O'Gara F."/>
        </authorList>
    </citation>
    <scope>NUCLEOTIDE SEQUENCE [LARGE SCALE GENOMIC DNA]</scope>
    <source>
        <strain evidence="1 2">Ad2</strain>
    </source>
</reference>
<evidence type="ECO:0000313" key="1">
    <source>
        <dbReference type="EMBL" id="KZL17740.1"/>
    </source>
</evidence>
<comment type="caution">
    <text evidence="1">The sequence shown here is derived from an EMBL/GenBank/DDBJ whole genome shotgun (WGS) entry which is preliminary data.</text>
</comment>
<dbReference type="PATRIC" id="fig|989403.3.peg.3297"/>
<keyword evidence="1" id="KW-0378">Hydrolase</keyword>
<dbReference type="AlphaFoldDB" id="A0A165XIP3"/>
<dbReference type="SUPFAM" id="SSF53474">
    <property type="entry name" value="alpha/beta-Hydrolases"/>
    <property type="match status" value="1"/>
</dbReference>
<gene>
    <name evidence="1" type="ORF">PsAD2_03078</name>
</gene>
<organism evidence="1 2">
    <name type="scientific">Pseudovibrio axinellae</name>
    <dbReference type="NCBI Taxonomy" id="989403"/>
    <lineage>
        <taxon>Bacteria</taxon>
        <taxon>Pseudomonadati</taxon>
        <taxon>Pseudomonadota</taxon>
        <taxon>Alphaproteobacteria</taxon>
        <taxon>Hyphomicrobiales</taxon>
        <taxon>Stappiaceae</taxon>
        <taxon>Pseudovibrio</taxon>
    </lineage>
</organism>
<protein>
    <submittedName>
        <fullName evidence="1">Lipase</fullName>
        <ecNumber evidence="1">3.1.1.3</ecNumber>
    </submittedName>
</protein>
<dbReference type="STRING" id="989403.SAMN05421798_1103"/>
<accession>A0A165XIP3</accession>
<keyword evidence="2" id="KW-1185">Reference proteome</keyword>
<dbReference type="InterPro" id="IPR029058">
    <property type="entry name" value="AB_hydrolase_fold"/>
</dbReference>
<dbReference type="Proteomes" id="UP000076577">
    <property type="component" value="Unassembled WGS sequence"/>
</dbReference>
<dbReference type="InterPro" id="IPR011049">
    <property type="entry name" value="Serralysin-like_metalloprot_C"/>
</dbReference>
<dbReference type="Pfam" id="PF00353">
    <property type="entry name" value="HemolysinCabind"/>
    <property type="match status" value="2"/>
</dbReference>
<dbReference type="PRINTS" id="PR00313">
    <property type="entry name" value="CABNDNGRPT"/>
</dbReference>
<dbReference type="SUPFAM" id="SSF51120">
    <property type="entry name" value="beta-Roll"/>
    <property type="match status" value="1"/>
</dbReference>
<proteinExistence type="predicted"/>
<dbReference type="GO" id="GO:0005509">
    <property type="term" value="F:calcium ion binding"/>
    <property type="evidence" value="ECO:0007669"/>
    <property type="project" value="InterPro"/>
</dbReference>
<dbReference type="EC" id="3.1.1.3" evidence="1"/>
<dbReference type="Gene3D" id="2.150.10.10">
    <property type="entry name" value="Serralysin-like metalloprotease, C-terminal"/>
    <property type="match status" value="1"/>
</dbReference>
<dbReference type="RefSeq" id="WP_068007617.1">
    <property type="nucleotide sequence ID" value="NZ_FOFM01000010.1"/>
</dbReference>
<dbReference type="PROSITE" id="PS00330">
    <property type="entry name" value="HEMOLYSIN_CALCIUM"/>
    <property type="match status" value="1"/>
</dbReference>
<dbReference type="InterPro" id="IPR018511">
    <property type="entry name" value="Hemolysin-typ_Ca-bd_CS"/>
</dbReference>